<protein>
    <recommendedName>
        <fullName evidence="9">Mannosyltransferase</fullName>
    </recommendedName>
</protein>
<proteinExistence type="inferred from homology"/>
<dbReference type="OrthoDB" id="439943at2759"/>
<dbReference type="InterPro" id="IPR029044">
    <property type="entry name" value="Nucleotide-diphossugar_trans"/>
</dbReference>
<dbReference type="SUPFAM" id="SSF53448">
    <property type="entry name" value="Nucleotide-diphospho-sugar transferases"/>
    <property type="match status" value="1"/>
</dbReference>
<keyword evidence="6" id="KW-1133">Transmembrane helix</keyword>
<comment type="similarity">
    <text evidence="2">Belongs to the glycosyltransferase 15 family.</text>
</comment>
<keyword evidence="4" id="KW-0808">Transferase</keyword>
<evidence type="ECO:0000256" key="5">
    <source>
        <dbReference type="ARBA" id="ARBA00022968"/>
    </source>
</evidence>
<feature type="transmembrane region" description="Helical" evidence="6">
    <location>
        <begin position="38"/>
        <end position="56"/>
    </location>
</feature>
<dbReference type="HOGENOM" id="CLU_024327_2_0_1"/>
<dbReference type="RefSeq" id="XP_022459692.1">
    <property type="nucleotide sequence ID" value="XM_022602116.1"/>
</dbReference>
<comment type="subcellular location">
    <subcellularLocation>
        <location evidence="1">Membrane</location>
        <topology evidence="1">Single-pass type II membrane protein</topology>
    </subcellularLocation>
</comment>
<gene>
    <name evidence="7" type="ORF">KUCA_T00003678001</name>
</gene>
<organism evidence="7 8">
    <name type="scientific">Kuraishia capsulata CBS 1993</name>
    <dbReference type="NCBI Taxonomy" id="1382522"/>
    <lineage>
        <taxon>Eukaryota</taxon>
        <taxon>Fungi</taxon>
        <taxon>Dikarya</taxon>
        <taxon>Ascomycota</taxon>
        <taxon>Saccharomycotina</taxon>
        <taxon>Pichiomycetes</taxon>
        <taxon>Pichiales</taxon>
        <taxon>Pichiaceae</taxon>
        <taxon>Kuraishia</taxon>
    </lineage>
</organism>
<evidence type="ECO:0000256" key="2">
    <source>
        <dbReference type="ARBA" id="ARBA00007677"/>
    </source>
</evidence>
<dbReference type="AlphaFoldDB" id="W6MM99"/>
<evidence type="ECO:0000313" key="8">
    <source>
        <dbReference type="Proteomes" id="UP000019384"/>
    </source>
</evidence>
<keyword evidence="6" id="KW-0812">Transmembrane</keyword>
<dbReference type="InterPro" id="IPR002685">
    <property type="entry name" value="Glyco_trans_15"/>
</dbReference>
<evidence type="ECO:0000256" key="6">
    <source>
        <dbReference type="SAM" id="Phobius"/>
    </source>
</evidence>
<dbReference type="GO" id="GO:0005794">
    <property type="term" value="C:Golgi apparatus"/>
    <property type="evidence" value="ECO:0007669"/>
    <property type="project" value="TreeGrafter"/>
</dbReference>
<name>W6MM99_9ASCO</name>
<dbReference type="Proteomes" id="UP000019384">
    <property type="component" value="Unassembled WGS sequence"/>
</dbReference>
<reference evidence="7" key="1">
    <citation type="submission" date="2013-12" db="EMBL/GenBank/DDBJ databases">
        <authorList>
            <person name="Genoscope - CEA"/>
        </authorList>
    </citation>
    <scope>NUCLEOTIDE SEQUENCE</scope>
    <source>
        <strain evidence="7">CBS 1993</strain>
    </source>
</reference>
<keyword evidence="8" id="KW-1185">Reference proteome</keyword>
<dbReference type="Pfam" id="PF01793">
    <property type="entry name" value="Glyco_transf_15"/>
    <property type="match status" value="2"/>
</dbReference>
<keyword evidence="3" id="KW-0328">Glycosyltransferase</keyword>
<dbReference type="EMBL" id="HG793128">
    <property type="protein sequence ID" value="CDK27699.1"/>
    <property type="molecule type" value="Genomic_DNA"/>
</dbReference>
<evidence type="ECO:0000256" key="3">
    <source>
        <dbReference type="ARBA" id="ARBA00022676"/>
    </source>
</evidence>
<keyword evidence="6" id="KW-0472">Membrane</keyword>
<accession>W6MM99</accession>
<evidence type="ECO:0000313" key="7">
    <source>
        <dbReference type="EMBL" id="CDK27699.1"/>
    </source>
</evidence>
<reference evidence="7" key="2">
    <citation type="submission" date="2014-02" db="EMBL/GenBank/DDBJ databases">
        <title>Complete DNA sequence of /Kuraishia capsulata/ illustrates novel genomic features among budding yeasts (/Saccharomycotina/).</title>
        <authorList>
            <person name="Morales L."/>
            <person name="Noel B."/>
            <person name="Porcel B."/>
            <person name="Marcet-Houben M."/>
            <person name="Hullo M-F."/>
            <person name="Sacerdot C."/>
            <person name="Tekaia F."/>
            <person name="Leh-Louis V."/>
            <person name="Despons L."/>
            <person name="Khanna V."/>
            <person name="Aury J-M."/>
            <person name="Barbe V."/>
            <person name="Couloux A."/>
            <person name="Labadie K."/>
            <person name="Pelletier E."/>
            <person name="Souciet J-L."/>
            <person name="Boekhout T."/>
            <person name="Gabaldon T."/>
            <person name="Wincker P."/>
            <person name="Dujon B."/>
        </authorList>
    </citation>
    <scope>NUCLEOTIDE SEQUENCE</scope>
    <source>
        <strain evidence="7">CBS 1993</strain>
    </source>
</reference>
<evidence type="ECO:0000256" key="1">
    <source>
        <dbReference type="ARBA" id="ARBA00004606"/>
    </source>
</evidence>
<dbReference type="PANTHER" id="PTHR31121:SF2">
    <property type="entry name" value="MANNOSYLTRANSFERASE KTR5-RELATED"/>
    <property type="match status" value="1"/>
</dbReference>
<dbReference type="Gene3D" id="3.90.550.10">
    <property type="entry name" value="Spore Coat Polysaccharide Biosynthesis Protein SpsA, Chain A"/>
    <property type="match status" value="1"/>
</dbReference>
<evidence type="ECO:0000256" key="4">
    <source>
        <dbReference type="ARBA" id="ARBA00022679"/>
    </source>
</evidence>
<dbReference type="GO" id="GO:0016020">
    <property type="term" value="C:membrane"/>
    <property type="evidence" value="ECO:0007669"/>
    <property type="project" value="UniProtKB-SubCell"/>
</dbReference>
<dbReference type="PANTHER" id="PTHR31121">
    <property type="entry name" value="ALPHA-1,2 MANNOSYLTRANSFERASE KTR1"/>
    <property type="match status" value="1"/>
</dbReference>
<dbReference type="GO" id="GO:0006487">
    <property type="term" value="P:protein N-linked glycosylation"/>
    <property type="evidence" value="ECO:0007669"/>
    <property type="project" value="TreeGrafter"/>
</dbReference>
<keyword evidence="5" id="KW-0735">Signal-anchor</keyword>
<evidence type="ECO:0008006" key="9">
    <source>
        <dbReference type="Google" id="ProtNLM"/>
    </source>
</evidence>
<dbReference type="GeneID" id="34521080"/>
<dbReference type="GO" id="GO:0000032">
    <property type="term" value="P:cell wall mannoprotein biosynthetic process"/>
    <property type="evidence" value="ECO:0007669"/>
    <property type="project" value="TreeGrafter"/>
</dbReference>
<dbReference type="GO" id="GO:0000026">
    <property type="term" value="F:alpha-1,2-mannosyltransferase activity"/>
    <property type="evidence" value="ECO:0007669"/>
    <property type="project" value="TreeGrafter"/>
</dbReference>
<sequence>MALSSAALPRGHNALSQIKAGCRRFGRIRATKRNISKLVLLTSIVGVMVFGIVSFVKSLPKGKPYAFTELEAKKIKLEDTLKRDFMKKFPLSKRDLSSKNDAVFQVGCREPDTSKERANAAFVMLTRNEELDGVIHSMNSMERHFNQWFKYPWIFLNDEDFTPKFKKTVKQHTKSKVQFGKIPKAAWNFAATEDKEVVDESIENQGDRGIMYGNMPSYHKMCRFYSSYFFKHPLVQKLEWYWRVEPDVDFYCDLTYDPFLELEKSGKKYGFTMVIKELIATVPGLFRKTLEFVRNEDVEIPDSFKLFAQDFKFYAGTNEVHYKGVTNNEELFERLQQRTPMLRLLNKMNQQGEITEEDIDTTSINSLVDHSNKRGLPRLGKDTFNDQQYTLCHFWSNFEIARTDLFTSPEYQKYFDFLEKSGGFYKERWGDAPIHSLAVGMFLKLEEIHYFRDIGYQHTTLAHCPSNSIVNQLPYKPAKDYTKKLSSSEEKYWANPDKSQENGVGCRCSCPKKQEEIEDAAGSCFDLWVGLNHDLRKPETKLDLDLIEQKALSSYEMYLQKHNYDGKDWKLTPEQVKELEKLVL</sequence>